<accession>A0A0G0YS44</accession>
<reference evidence="5 6" key="1">
    <citation type="journal article" date="2015" name="Nature">
        <title>rRNA introns, odd ribosomes, and small enigmatic genomes across a large radiation of phyla.</title>
        <authorList>
            <person name="Brown C.T."/>
            <person name="Hug L.A."/>
            <person name="Thomas B.C."/>
            <person name="Sharon I."/>
            <person name="Castelle C.J."/>
            <person name="Singh A."/>
            <person name="Wilkins M.J."/>
            <person name="Williams K.H."/>
            <person name="Banfield J.F."/>
        </authorList>
    </citation>
    <scope>NUCLEOTIDE SEQUENCE [LARGE SCALE GENOMIC DNA]</scope>
</reference>
<evidence type="ECO:0000256" key="3">
    <source>
        <dbReference type="ARBA" id="ARBA00022679"/>
    </source>
</evidence>
<evidence type="ECO:0000313" key="6">
    <source>
        <dbReference type="Proteomes" id="UP000034753"/>
    </source>
</evidence>
<dbReference type="EMBL" id="LCBN01000053">
    <property type="protein sequence ID" value="KKS12496.1"/>
    <property type="molecule type" value="Genomic_DNA"/>
</dbReference>
<dbReference type="PANTHER" id="PTHR11929">
    <property type="entry name" value="ALPHA- 1,3 -FUCOSYLTRANSFERASE"/>
    <property type="match status" value="1"/>
</dbReference>
<keyword evidence="3" id="KW-0808">Transferase</keyword>
<protein>
    <recommendedName>
        <fullName evidence="4">Fucosyltransferase C-terminal domain-containing protein</fullName>
    </recommendedName>
</protein>
<evidence type="ECO:0000259" key="4">
    <source>
        <dbReference type="Pfam" id="PF00852"/>
    </source>
</evidence>
<name>A0A0G0YS44_9BACT</name>
<dbReference type="GO" id="GO:0046920">
    <property type="term" value="F:alpha-(1-&gt;3)-fucosyltransferase activity"/>
    <property type="evidence" value="ECO:0007669"/>
    <property type="project" value="TreeGrafter"/>
</dbReference>
<feature type="domain" description="Fucosyltransferase C-terminal" evidence="4">
    <location>
        <begin position="189"/>
        <end position="307"/>
    </location>
</feature>
<comment type="similarity">
    <text evidence="1">Belongs to the glycosyltransferase 10 family.</text>
</comment>
<dbReference type="InterPro" id="IPR038577">
    <property type="entry name" value="GT10-like_C_sf"/>
</dbReference>
<dbReference type="InterPro" id="IPR055270">
    <property type="entry name" value="Glyco_tran_10_C"/>
</dbReference>
<dbReference type="GO" id="GO:0016020">
    <property type="term" value="C:membrane"/>
    <property type="evidence" value="ECO:0007669"/>
    <property type="project" value="InterPro"/>
</dbReference>
<comment type="caution">
    <text evidence="5">The sequence shown here is derived from an EMBL/GenBank/DDBJ whole genome shotgun (WGS) entry which is preliminary data.</text>
</comment>
<dbReference type="Gene3D" id="3.40.50.11660">
    <property type="entry name" value="Glycosyl transferase family 10, C-terminal domain"/>
    <property type="match status" value="1"/>
</dbReference>
<dbReference type="InterPro" id="IPR001503">
    <property type="entry name" value="Glyco_trans_10"/>
</dbReference>
<dbReference type="SUPFAM" id="SSF53756">
    <property type="entry name" value="UDP-Glycosyltransferase/glycogen phosphorylase"/>
    <property type="match status" value="1"/>
</dbReference>
<organism evidence="5 6">
    <name type="scientific">Candidatus Daviesbacteria bacterium GW2011_GWB1_41_5</name>
    <dbReference type="NCBI Taxonomy" id="1618429"/>
    <lineage>
        <taxon>Bacteria</taxon>
        <taxon>Candidatus Daviesiibacteriota</taxon>
    </lineage>
</organism>
<dbReference type="PANTHER" id="PTHR11929:SF194">
    <property type="entry name" value="ALPHA-(1,3)-FUCOSYLTRANSFERASE 10"/>
    <property type="match status" value="1"/>
</dbReference>
<dbReference type="AlphaFoldDB" id="A0A0G0YS44"/>
<proteinExistence type="inferred from homology"/>
<evidence type="ECO:0000256" key="2">
    <source>
        <dbReference type="ARBA" id="ARBA00022676"/>
    </source>
</evidence>
<dbReference type="Proteomes" id="UP000034753">
    <property type="component" value="Unassembled WGS sequence"/>
</dbReference>
<evidence type="ECO:0000256" key="1">
    <source>
        <dbReference type="ARBA" id="ARBA00008919"/>
    </source>
</evidence>
<sequence>MHNSIVAVKPFNHPKFFQNGLFNTANDPKLRIFITLREYLKKHGYDLVTIDMPQAIHAQALIVLDVPYPWDLVSWFYIFRNIHHSILFHWEPPIINPFNYMKAIMPIFRCIYTSNDMLVDGNKFKKFYYPKTDTGFIRKKIPFAKKKLVTMVASNLSVFLPFQLLARSSELYSTRQKIVAFFDRYAPREFDLYGRGWNKPARFSIRDRLIGFRSYVTYRGACKDQFKVLSRYRFGICLENTDAPGYLCEKMFDCFKAGSVPVYLGAINIADIVPKNCFIDMRDFRTNGDLLAFLRLIDETTYDAYLTNIRQFLRKSETKMRWFEYGFAKLVLGAVRAIDV</sequence>
<keyword evidence="2" id="KW-0328">Glycosyltransferase</keyword>
<dbReference type="Pfam" id="PF00852">
    <property type="entry name" value="Glyco_transf_10"/>
    <property type="match status" value="1"/>
</dbReference>
<gene>
    <name evidence="5" type="ORF">UU67_C0053G0003</name>
</gene>
<evidence type="ECO:0000313" key="5">
    <source>
        <dbReference type="EMBL" id="KKS12496.1"/>
    </source>
</evidence>